<reference evidence="1" key="1">
    <citation type="submission" date="2021-06" db="EMBL/GenBank/DDBJ databases">
        <authorList>
            <person name="Kallberg Y."/>
            <person name="Tangrot J."/>
            <person name="Rosling A."/>
        </authorList>
    </citation>
    <scope>NUCLEOTIDE SEQUENCE</scope>
    <source>
        <strain evidence="1">IN212</strain>
    </source>
</reference>
<proteinExistence type="predicted"/>
<protein>
    <submittedName>
        <fullName evidence="1">13119_t:CDS:1</fullName>
    </submittedName>
</protein>
<feature type="non-terminal residue" evidence="1">
    <location>
        <position position="1"/>
    </location>
</feature>
<gene>
    <name evidence="1" type="ORF">RFULGI_LOCUS18821</name>
</gene>
<organism evidence="1 2">
    <name type="scientific">Racocetra fulgida</name>
    <dbReference type="NCBI Taxonomy" id="60492"/>
    <lineage>
        <taxon>Eukaryota</taxon>
        <taxon>Fungi</taxon>
        <taxon>Fungi incertae sedis</taxon>
        <taxon>Mucoromycota</taxon>
        <taxon>Glomeromycotina</taxon>
        <taxon>Glomeromycetes</taxon>
        <taxon>Diversisporales</taxon>
        <taxon>Gigasporaceae</taxon>
        <taxon>Racocetra</taxon>
    </lineage>
</organism>
<dbReference type="Proteomes" id="UP000789396">
    <property type="component" value="Unassembled WGS sequence"/>
</dbReference>
<sequence length="51" mass="6058">FLANNSPFDEISFSQFKDDIIKYWSFIERESYKELANLALYLFEICINIAS</sequence>
<evidence type="ECO:0000313" key="2">
    <source>
        <dbReference type="Proteomes" id="UP000789396"/>
    </source>
</evidence>
<keyword evidence="2" id="KW-1185">Reference proteome</keyword>
<dbReference type="AlphaFoldDB" id="A0A9N9K4P3"/>
<dbReference type="OrthoDB" id="2436883at2759"/>
<comment type="caution">
    <text evidence="1">The sequence shown here is derived from an EMBL/GenBank/DDBJ whole genome shotgun (WGS) entry which is preliminary data.</text>
</comment>
<name>A0A9N9K4P3_9GLOM</name>
<feature type="non-terminal residue" evidence="1">
    <location>
        <position position="51"/>
    </location>
</feature>
<accession>A0A9N9K4P3</accession>
<dbReference type="EMBL" id="CAJVPZ010085848">
    <property type="protein sequence ID" value="CAG8811710.1"/>
    <property type="molecule type" value="Genomic_DNA"/>
</dbReference>
<evidence type="ECO:0000313" key="1">
    <source>
        <dbReference type="EMBL" id="CAG8811710.1"/>
    </source>
</evidence>